<dbReference type="GeneID" id="113471213"/>
<keyword evidence="2" id="KW-1185">Reference proteome</keyword>
<feature type="region of interest" description="Disordered" evidence="1">
    <location>
        <begin position="171"/>
        <end position="194"/>
    </location>
</feature>
<dbReference type="STRING" id="121845.A0A3Q0JGY7"/>
<dbReference type="PANTHER" id="PTHR31781">
    <property type="entry name" value="UNC80"/>
    <property type="match status" value="1"/>
</dbReference>
<gene>
    <name evidence="3" type="primary">LOC113471213</name>
</gene>
<evidence type="ECO:0000313" key="2">
    <source>
        <dbReference type="Proteomes" id="UP000079169"/>
    </source>
</evidence>
<proteinExistence type="predicted"/>
<dbReference type="Proteomes" id="UP000079169">
    <property type="component" value="Unplaced"/>
</dbReference>
<dbReference type="GO" id="GO:0030424">
    <property type="term" value="C:axon"/>
    <property type="evidence" value="ECO:0007669"/>
    <property type="project" value="TreeGrafter"/>
</dbReference>
<dbReference type="AlphaFoldDB" id="A0A3Q0JGY7"/>
<dbReference type="RefSeq" id="XP_026685980.1">
    <property type="nucleotide sequence ID" value="XM_026830179.1"/>
</dbReference>
<dbReference type="KEGG" id="dci:113471213"/>
<evidence type="ECO:0000313" key="3">
    <source>
        <dbReference type="RefSeq" id="XP_026685980.1"/>
    </source>
</evidence>
<dbReference type="GO" id="GO:0055080">
    <property type="term" value="P:monoatomic cation homeostasis"/>
    <property type="evidence" value="ECO:0007669"/>
    <property type="project" value="TreeGrafter"/>
</dbReference>
<dbReference type="GO" id="GO:0005261">
    <property type="term" value="F:monoatomic cation channel activity"/>
    <property type="evidence" value="ECO:0007669"/>
    <property type="project" value="TreeGrafter"/>
</dbReference>
<dbReference type="PANTHER" id="PTHR31781:SF1">
    <property type="entry name" value="PROTEIN UNC-80 HOMOLOG"/>
    <property type="match status" value="1"/>
</dbReference>
<reference evidence="3" key="1">
    <citation type="submission" date="2025-08" db="UniProtKB">
        <authorList>
            <consortium name="RefSeq"/>
        </authorList>
    </citation>
    <scope>IDENTIFICATION</scope>
</reference>
<feature type="region of interest" description="Disordered" evidence="1">
    <location>
        <begin position="1"/>
        <end position="25"/>
    </location>
</feature>
<protein>
    <submittedName>
        <fullName evidence="3">Protein unc-80 homolog</fullName>
    </submittedName>
</protein>
<sequence>MASPPLTSPKPTSPPQDKGGKGERDMNTATFLDVAVLRCLFISQWPEEGVYWALQFIYHRLRDLNEEKVCQAQPRRRSNSLPIPKIEVSFYQSPELKLGRGAKDLSEMLEHRDCGLLAESPFYLRKGHPDEICAHYRRASERARKRLKLTDLRAYVEAKILSKSERNLLQTGTEEGREMKAGSRLSLDTGEDPGGLKCTRSNATSLARLMGQDSDERQATSLIKGNSMPSLRIGEERREGDSFLPRPIITWRLPLLIGEERREGDSFLPRPIITIRYLGPSLGQWVILLTIAHA</sequence>
<feature type="compositionally biased region" description="Pro residues" evidence="1">
    <location>
        <begin position="1"/>
        <end position="14"/>
    </location>
</feature>
<evidence type="ECO:0000256" key="1">
    <source>
        <dbReference type="SAM" id="MobiDB-lite"/>
    </source>
</evidence>
<dbReference type="GO" id="GO:0034703">
    <property type="term" value="C:cation channel complex"/>
    <property type="evidence" value="ECO:0007669"/>
    <property type="project" value="TreeGrafter"/>
</dbReference>
<accession>A0A3Q0JGY7</accession>
<name>A0A3Q0JGY7_DIACI</name>
<organism evidence="2 3">
    <name type="scientific">Diaphorina citri</name>
    <name type="common">Asian citrus psyllid</name>
    <dbReference type="NCBI Taxonomy" id="121845"/>
    <lineage>
        <taxon>Eukaryota</taxon>
        <taxon>Metazoa</taxon>
        <taxon>Ecdysozoa</taxon>
        <taxon>Arthropoda</taxon>
        <taxon>Hexapoda</taxon>
        <taxon>Insecta</taxon>
        <taxon>Pterygota</taxon>
        <taxon>Neoptera</taxon>
        <taxon>Paraneoptera</taxon>
        <taxon>Hemiptera</taxon>
        <taxon>Sternorrhyncha</taxon>
        <taxon>Psylloidea</taxon>
        <taxon>Psyllidae</taxon>
        <taxon>Diaphorininae</taxon>
        <taxon>Diaphorina</taxon>
    </lineage>
</organism>
<dbReference type="PaxDb" id="121845-A0A3Q0JGY7"/>